<dbReference type="Gene3D" id="3.20.20.60">
    <property type="entry name" value="Phosphoenolpyruvate-binding domains"/>
    <property type="match status" value="1"/>
</dbReference>
<protein>
    <recommendedName>
        <fullName evidence="11">Isocitrate lyase</fullName>
    </recommendedName>
</protein>
<sequence>MTEAQMQSFIPDLAKLGYVWQFITLGGFHGDSLITYTFAKDLVKHGMLAYVQNIQRQEREMAHGIETLAHQNWSGANYFDHFLKTVQGGFSATAAMDKGVTEDQFKDSQGPGSAGAGRGSDALQTMLAN</sequence>
<comment type="pathway">
    <text evidence="3">Carbohydrate metabolism; glyoxylate cycle; (S)-malate from isocitrate: step 1/2.</text>
</comment>
<dbReference type="GO" id="GO:0004451">
    <property type="term" value="F:isocitrate lyase activity"/>
    <property type="evidence" value="ECO:0007669"/>
    <property type="project" value="InterPro"/>
</dbReference>
<dbReference type="GO" id="GO:0006099">
    <property type="term" value="P:tricarboxylic acid cycle"/>
    <property type="evidence" value="ECO:0007669"/>
    <property type="project" value="UniProtKB-KW"/>
</dbReference>
<evidence type="ECO:0000313" key="9">
    <source>
        <dbReference type="EMBL" id="KAI5071155.1"/>
    </source>
</evidence>
<keyword evidence="6" id="KW-0816">Tricarboxylic acid cycle</keyword>
<reference evidence="9" key="1">
    <citation type="submission" date="2021-01" db="EMBL/GenBank/DDBJ databases">
        <title>Adiantum capillus-veneris genome.</title>
        <authorList>
            <person name="Fang Y."/>
            <person name="Liao Q."/>
        </authorList>
    </citation>
    <scope>NUCLEOTIDE SEQUENCE</scope>
    <source>
        <strain evidence="9">H3</strain>
        <tissue evidence="9">Leaf</tissue>
    </source>
</reference>
<evidence type="ECO:0000256" key="2">
    <source>
        <dbReference type="ARBA" id="ARBA00004130"/>
    </source>
</evidence>
<dbReference type="Proteomes" id="UP000886520">
    <property type="component" value="Chromosome 13"/>
</dbReference>
<comment type="function">
    <text evidence="1">Involved in storage lipid mobilization during the growth of higher plant seedling.</text>
</comment>
<evidence type="ECO:0000256" key="5">
    <source>
        <dbReference type="ARBA" id="ARBA00022453"/>
    </source>
</evidence>
<dbReference type="OrthoDB" id="4078635at2759"/>
<dbReference type="GO" id="GO:0006097">
    <property type="term" value="P:glyoxylate cycle"/>
    <property type="evidence" value="ECO:0007669"/>
    <property type="project" value="UniProtKB-KW"/>
</dbReference>
<organism evidence="9 10">
    <name type="scientific">Adiantum capillus-veneris</name>
    <name type="common">Maidenhair fern</name>
    <dbReference type="NCBI Taxonomy" id="13818"/>
    <lineage>
        <taxon>Eukaryota</taxon>
        <taxon>Viridiplantae</taxon>
        <taxon>Streptophyta</taxon>
        <taxon>Embryophyta</taxon>
        <taxon>Tracheophyta</taxon>
        <taxon>Polypodiopsida</taxon>
        <taxon>Polypodiidae</taxon>
        <taxon>Polypodiales</taxon>
        <taxon>Pteridineae</taxon>
        <taxon>Pteridaceae</taxon>
        <taxon>Vittarioideae</taxon>
        <taxon>Adiantum</taxon>
    </lineage>
</organism>
<keyword evidence="7" id="KW-0456">Lyase</keyword>
<dbReference type="InterPro" id="IPR006254">
    <property type="entry name" value="Isocitrate_lyase"/>
</dbReference>
<gene>
    <name evidence="9" type="ORF">GOP47_0013406</name>
</gene>
<evidence type="ECO:0000256" key="3">
    <source>
        <dbReference type="ARBA" id="ARBA00004793"/>
    </source>
</evidence>
<keyword evidence="4" id="KW-0329">Glyoxylate bypass</keyword>
<dbReference type="GO" id="GO:0009514">
    <property type="term" value="C:glyoxysome"/>
    <property type="evidence" value="ECO:0007669"/>
    <property type="project" value="UniProtKB-SubCell"/>
</dbReference>
<dbReference type="AlphaFoldDB" id="A0A9D4ZF98"/>
<comment type="caution">
    <text evidence="9">The sequence shown here is derived from an EMBL/GenBank/DDBJ whole genome shotgun (WGS) entry which is preliminary data.</text>
</comment>
<dbReference type="EMBL" id="JABFUD020000013">
    <property type="protein sequence ID" value="KAI5071155.1"/>
    <property type="molecule type" value="Genomic_DNA"/>
</dbReference>
<keyword evidence="5" id="KW-0330">Glyoxysome</keyword>
<evidence type="ECO:0000256" key="1">
    <source>
        <dbReference type="ARBA" id="ARBA00003575"/>
    </source>
</evidence>
<dbReference type="InterPro" id="IPR015813">
    <property type="entry name" value="Pyrv/PenolPyrv_kinase-like_dom"/>
</dbReference>
<accession>A0A9D4ZF98</accession>
<evidence type="ECO:0000256" key="7">
    <source>
        <dbReference type="ARBA" id="ARBA00023239"/>
    </source>
</evidence>
<evidence type="ECO:0008006" key="11">
    <source>
        <dbReference type="Google" id="ProtNLM"/>
    </source>
</evidence>
<feature type="region of interest" description="Disordered" evidence="8">
    <location>
        <begin position="101"/>
        <end position="129"/>
    </location>
</feature>
<dbReference type="SUPFAM" id="SSF51621">
    <property type="entry name" value="Phosphoenolpyruvate/pyruvate domain"/>
    <property type="match status" value="1"/>
</dbReference>
<evidence type="ECO:0000256" key="8">
    <source>
        <dbReference type="SAM" id="MobiDB-lite"/>
    </source>
</evidence>
<keyword evidence="10" id="KW-1185">Reference proteome</keyword>
<evidence type="ECO:0000256" key="4">
    <source>
        <dbReference type="ARBA" id="ARBA00022435"/>
    </source>
</evidence>
<dbReference type="InterPro" id="IPR040442">
    <property type="entry name" value="Pyrv_kinase-like_dom_sf"/>
</dbReference>
<evidence type="ECO:0000313" key="10">
    <source>
        <dbReference type="Proteomes" id="UP000886520"/>
    </source>
</evidence>
<dbReference type="PANTHER" id="PTHR21631:SF3">
    <property type="entry name" value="BIFUNCTIONAL GLYOXYLATE CYCLE PROTEIN"/>
    <property type="match status" value="1"/>
</dbReference>
<name>A0A9D4ZF98_ADICA</name>
<proteinExistence type="predicted"/>
<dbReference type="PANTHER" id="PTHR21631">
    <property type="entry name" value="ISOCITRATE LYASE/MALATE SYNTHASE"/>
    <property type="match status" value="1"/>
</dbReference>
<evidence type="ECO:0000256" key="6">
    <source>
        <dbReference type="ARBA" id="ARBA00022532"/>
    </source>
</evidence>
<comment type="subcellular location">
    <subcellularLocation>
        <location evidence="2">Glyoxysome</location>
    </subcellularLocation>
</comment>
<dbReference type="Pfam" id="PF00463">
    <property type="entry name" value="ICL"/>
    <property type="match status" value="1"/>
</dbReference>